<protein>
    <submittedName>
        <fullName evidence="1">Uncharacterized protein</fullName>
    </submittedName>
</protein>
<reference evidence="1 2" key="1">
    <citation type="journal article" date="2019" name="Nat. Plants">
        <title>Genome sequencing of Musa balbisiana reveals subgenome evolution and function divergence in polyploid bananas.</title>
        <authorList>
            <person name="Yao X."/>
        </authorList>
    </citation>
    <scope>NUCLEOTIDE SEQUENCE [LARGE SCALE GENOMIC DNA]</scope>
    <source>
        <strain evidence="2">cv. DH-PKW</strain>
        <tissue evidence="1">Leaves</tissue>
    </source>
</reference>
<dbReference type="Proteomes" id="UP000317650">
    <property type="component" value="Chromosome 3"/>
</dbReference>
<proteinExistence type="predicted"/>
<sequence length="72" mass="7900">MGVKIPIHAIKLTSEIKNEEKWEKSRELLKIETIDLQENGSYTIGAGKGIGVRGSLRFNLILLHPATGSDLA</sequence>
<comment type="caution">
    <text evidence="1">The sequence shown here is derived from an EMBL/GenBank/DDBJ whole genome shotgun (WGS) entry which is preliminary data.</text>
</comment>
<dbReference type="EMBL" id="PYDT01000006">
    <property type="protein sequence ID" value="THU57565.1"/>
    <property type="molecule type" value="Genomic_DNA"/>
</dbReference>
<keyword evidence="2" id="KW-1185">Reference proteome</keyword>
<gene>
    <name evidence="1" type="ORF">C4D60_Mb03t04860</name>
</gene>
<dbReference type="AlphaFoldDB" id="A0A4S8J7Y1"/>
<organism evidence="1 2">
    <name type="scientific">Musa balbisiana</name>
    <name type="common">Banana</name>
    <dbReference type="NCBI Taxonomy" id="52838"/>
    <lineage>
        <taxon>Eukaryota</taxon>
        <taxon>Viridiplantae</taxon>
        <taxon>Streptophyta</taxon>
        <taxon>Embryophyta</taxon>
        <taxon>Tracheophyta</taxon>
        <taxon>Spermatophyta</taxon>
        <taxon>Magnoliopsida</taxon>
        <taxon>Liliopsida</taxon>
        <taxon>Zingiberales</taxon>
        <taxon>Musaceae</taxon>
        <taxon>Musa</taxon>
    </lineage>
</organism>
<accession>A0A4S8J7Y1</accession>
<evidence type="ECO:0000313" key="2">
    <source>
        <dbReference type="Proteomes" id="UP000317650"/>
    </source>
</evidence>
<evidence type="ECO:0000313" key="1">
    <source>
        <dbReference type="EMBL" id="THU57565.1"/>
    </source>
</evidence>
<name>A0A4S8J7Y1_MUSBA</name>